<sequence length="343" mass="39459">MNDEQIKTTQNTIFDLKSILGLDNKSINQNLKWVLTQYKNYIPSFIKVLEISINVNLPHNIEVSILAYAGLFGKPAKTLLRLLDNTNPRPYNEIIVEMDEAIALITQFTINPNIGGIPYPSLSTYILSLETSKAQEVESIITKLKSQENETSSLLEGLRKELAQLSIEKYASIFRKQSLKHSRIFETNGVDEGRFSYFKIGASEIWLVFGLIFLITLPAYLINNFNSDVLIYKETEFSLKYISWYSVRIVILSSWIYLVKICFKNYNSNKLLSTINTHRENVLNSFRLLSELIPKENVEARTELLKEIMRNTYFAGEIPYSDEKNDGIKIDAIMELIKKIKLS</sequence>
<keyword evidence="1" id="KW-0812">Transmembrane</keyword>
<dbReference type="RefSeq" id="WP_100762538.1">
    <property type="nucleotide sequence ID" value="NZ_NPDS01000004.1"/>
</dbReference>
<comment type="caution">
    <text evidence="2">The sequence shown here is derived from an EMBL/GenBank/DDBJ whole genome shotgun (WGS) entry which is preliminary data.</text>
</comment>
<accession>A0ABX4NKH7</accession>
<keyword evidence="1" id="KW-1133">Transmembrane helix</keyword>
<dbReference type="Proteomes" id="UP000231879">
    <property type="component" value="Unassembled WGS sequence"/>
</dbReference>
<feature type="transmembrane region" description="Helical" evidence="1">
    <location>
        <begin position="205"/>
        <end position="222"/>
    </location>
</feature>
<proteinExistence type="predicted"/>
<gene>
    <name evidence="2" type="ORF">CH367_10900</name>
</gene>
<organism evidence="2 3">
    <name type="scientific">Leptospira barantonii</name>
    <dbReference type="NCBI Taxonomy" id="2023184"/>
    <lineage>
        <taxon>Bacteria</taxon>
        <taxon>Pseudomonadati</taxon>
        <taxon>Spirochaetota</taxon>
        <taxon>Spirochaetia</taxon>
        <taxon>Leptospirales</taxon>
        <taxon>Leptospiraceae</taxon>
        <taxon>Leptospira</taxon>
    </lineage>
</organism>
<evidence type="ECO:0000313" key="3">
    <source>
        <dbReference type="Proteomes" id="UP000231879"/>
    </source>
</evidence>
<keyword evidence="3" id="KW-1185">Reference proteome</keyword>
<name>A0ABX4NKH7_9LEPT</name>
<feature type="transmembrane region" description="Helical" evidence="1">
    <location>
        <begin position="242"/>
        <end position="263"/>
    </location>
</feature>
<reference evidence="2 3" key="1">
    <citation type="submission" date="2017-07" db="EMBL/GenBank/DDBJ databases">
        <title>Leptospira spp. isolated from tropical soils.</title>
        <authorList>
            <person name="Thibeaux R."/>
            <person name="Iraola G."/>
            <person name="Ferres I."/>
            <person name="Bierque E."/>
            <person name="Girault D."/>
            <person name="Soupe-Gilbert M.-E."/>
            <person name="Picardeau M."/>
            <person name="Goarant C."/>
        </authorList>
    </citation>
    <scope>NUCLEOTIDE SEQUENCE [LARGE SCALE GENOMIC DNA]</scope>
    <source>
        <strain evidence="2 3">FH4-C-A1</strain>
    </source>
</reference>
<evidence type="ECO:0000313" key="2">
    <source>
        <dbReference type="EMBL" id="PJZ57233.1"/>
    </source>
</evidence>
<dbReference type="EMBL" id="NPDS01000004">
    <property type="protein sequence ID" value="PJZ57233.1"/>
    <property type="molecule type" value="Genomic_DNA"/>
</dbReference>
<evidence type="ECO:0000256" key="1">
    <source>
        <dbReference type="SAM" id="Phobius"/>
    </source>
</evidence>
<keyword evidence="1" id="KW-0472">Membrane</keyword>
<protein>
    <submittedName>
        <fullName evidence="2">Uncharacterized protein</fullName>
    </submittedName>
</protein>